<protein>
    <submittedName>
        <fullName evidence="3">Phosphoribosylformylglycinamidine synthase</fullName>
        <ecNumber evidence="3">6.3.5.3</ecNumber>
    </submittedName>
</protein>
<dbReference type="Pfam" id="PF22689">
    <property type="entry name" value="FGAR-AT_PurM_N-like"/>
    <property type="match status" value="1"/>
</dbReference>
<dbReference type="InterPro" id="IPR010918">
    <property type="entry name" value="PurM-like_C_dom"/>
</dbReference>
<organism evidence="3">
    <name type="scientific">Neisseria gonorrhoeae</name>
    <dbReference type="NCBI Taxonomy" id="485"/>
    <lineage>
        <taxon>Bacteria</taxon>
        <taxon>Pseudomonadati</taxon>
        <taxon>Pseudomonadota</taxon>
        <taxon>Betaproteobacteria</taxon>
        <taxon>Neisseriales</taxon>
        <taxon>Neisseriaceae</taxon>
        <taxon>Neisseria</taxon>
    </lineage>
</organism>
<accession>A0A378VX24</accession>
<dbReference type="SUPFAM" id="SSF55326">
    <property type="entry name" value="PurM N-terminal domain-like"/>
    <property type="match status" value="1"/>
</dbReference>
<evidence type="ECO:0000259" key="1">
    <source>
        <dbReference type="Pfam" id="PF02769"/>
    </source>
</evidence>
<dbReference type="FunFam" id="3.90.650.10:FF:000002">
    <property type="entry name" value="Phosphoribosylformylglycinamidine synthase"/>
    <property type="match status" value="1"/>
</dbReference>
<dbReference type="InterPro" id="IPR036921">
    <property type="entry name" value="PurM-like_N_sf"/>
</dbReference>
<dbReference type="Gene3D" id="3.90.650.10">
    <property type="entry name" value="PurM-like C-terminal domain"/>
    <property type="match status" value="1"/>
</dbReference>
<dbReference type="InterPro" id="IPR055181">
    <property type="entry name" value="FGAR-AT_PurM_N-like"/>
</dbReference>
<gene>
    <name evidence="3" type="primary">purL_4</name>
    <name evidence="3" type="ORF">NCTC11421_00897</name>
</gene>
<feature type="domain" description="PurM-like C-terminal" evidence="1">
    <location>
        <begin position="21"/>
        <end position="179"/>
    </location>
</feature>
<keyword evidence="3" id="KW-0436">Ligase</keyword>
<dbReference type="GO" id="GO:0006164">
    <property type="term" value="P:purine nucleotide biosynthetic process"/>
    <property type="evidence" value="ECO:0007669"/>
    <property type="project" value="TreeGrafter"/>
</dbReference>
<dbReference type="GO" id="GO:0005737">
    <property type="term" value="C:cytoplasm"/>
    <property type="evidence" value="ECO:0007669"/>
    <property type="project" value="TreeGrafter"/>
</dbReference>
<dbReference type="EC" id="6.3.5.3" evidence="3"/>
<dbReference type="GO" id="GO:0004642">
    <property type="term" value="F:phosphoribosylformylglycinamidine synthase activity"/>
    <property type="evidence" value="ECO:0007669"/>
    <property type="project" value="UniProtKB-EC"/>
</dbReference>
<dbReference type="PANTHER" id="PTHR10099">
    <property type="entry name" value="PHOSPHORIBOSYLFORMYLGLYCINAMIDINE SYNTHASE"/>
    <property type="match status" value="1"/>
</dbReference>
<name>A0A378VX24_NEIGO</name>
<proteinExistence type="predicted"/>
<dbReference type="InterPro" id="IPR036676">
    <property type="entry name" value="PurM-like_C_sf"/>
</dbReference>
<sequence length="264" mass="28543">MIAGGLGSIQAQQTHKDEIPEGALLIQLGGPGMLIGLGGGAASSMDTGTNDASLDFNSVQRGNPEIERRAQEVIDRCWQLGDQNPIISIHDVGAGGLSNAFPELVNDAGRGAVFELREVPLEEHGLTPLQIWCNESQERYVLSILEKDLDTFRAICERERCPFAVVGTATDDGHLKVRDDLFSNNPVDLPLNVLLGKPPKPRVPTNGYAVQKPFHAGDIDITEAAYRVLRLPAVAAKNFLITIGDRSVGGMTHRDQMVGKYQTP</sequence>
<evidence type="ECO:0000259" key="2">
    <source>
        <dbReference type="Pfam" id="PF22689"/>
    </source>
</evidence>
<dbReference type="EMBL" id="UGRI01000001">
    <property type="protein sequence ID" value="SUA20798.1"/>
    <property type="molecule type" value="Genomic_DNA"/>
</dbReference>
<reference evidence="3" key="1">
    <citation type="submission" date="2018-06" db="EMBL/GenBank/DDBJ databases">
        <authorList>
            <consortium name="Pathogen Informatics"/>
            <person name="Doyle S."/>
        </authorList>
    </citation>
    <scope>NUCLEOTIDE SEQUENCE [LARGE SCALE GENOMIC DNA]</scope>
    <source>
        <strain evidence="3">NCTC11421</strain>
    </source>
</reference>
<feature type="domain" description="FGAR-AT PurM N-terminal-like" evidence="2">
    <location>
        <begin position="237"/>
        <end position="264"/>
    </location>
</feature>
<evidence type="ECO:0000313" key="3">
    <source>
        <dbReference type="EMBL" id="SUA20798.1"/>
    </source>
</evidence>
<dbReference type="Pfam" id="PF02769">
    <property type="entry name" value="AIRS_C"/>
    <property type="match status" value="1"/>
</dbReference>
<dbReference type="PANTHER" id="PTHR10099:SF1">
    <property type="entry name" value="PHOSPHORIBOSYLFORMYLGLYCINAMIDINE SYNTHASE"/>
    <property type="match status" value="1"/>
</dbReference>
<dbReference type="AlphaFoldDB" id="A0A378VX24"/>
<dbReference type="SUPFAM" id="SSF56042">
    <property type="entry name" value="PurM C-terminal domain-like"/>
    <property type="match status" value="1"/>
</dbReference>